<gene>
    <name evidence="3" type="ORF">CYMTET_49909</name>
</gene>
<dbReference type="Pfam" id="PF13517">
    <property type="entry name" value="FG-GAP_3"/>
    <property type="match status" value="3"/>
</dbReference>
<dbReference type="InterPro" id="IPR028994">
    <property type="entry name" value="Integrin_alpha_N"/>
</dbReference>
<dbReference type="InterPro" id="IPR013517">
    <property type="entry name" value="FG-GAP"/>
</dbReference>
<name>A0AAE0BP65_9CHLO</name>
<evidence type="ECO:0000256" key="1">
    <source>
        <dbReference type="ARBA" id="ARBA00022729"/>
    </source>
</evidence>
<dbReference type="AlphaFoldDB" id="A0AAE0BP65"/>
<dbReference type="Gene3D" id="2.130.10.130">
    <property type="entry name" value="Integrin alpha, N-terminal"/>
    <property type="match status" value="2"/>
</dbReference>
<feature type="region of interest" description="Disordered" evidence="2">
    <location>
        <begin position="74"/>
        <end position="97"/>
    </location>
</feature>
<reference evidence="3 4" key="1">
    <citation type="journal article" date="2015" name="Genome Biol. Evol.">
        <title>Comparative Genomics of a Bacterivorous Green Alga Reveals Evolutionary Causalities and Consequences of Phago-Mixotrophic Mode of Nutrition.</title>
        <authorList>
            <person name="Burns J.A."/>
            <person name="Paasch A."/>
            <person name="Narechania A."/>
            <person name="Kim E."/>
        </authorList>
    </citation>
    <scope>NUCLEOTIDE SEQUENCE [LARGE SCALE GENOMIC DNA]</scope>
    <source>
        <strain evidence="3 4">PLY_AMNH</strain>
    </source>
</reference>
<keyword evidence="1" id="KW-0732">Signal</keyword>
<feature type="compositionally biased region" description="Polar residues" evidence="2">
    <location>
        <begin position="74"/>
        <end position="87"/>
    </location>
</feature>
<sequence>MPQHAKASNILYYGGLTCGENTCFGRRVTYSLLVLWAAQLSCGEEVPGLNRPARGSNILKTSVVSNKVNDIRSSESLSHTRASNELDTATAEDPAGALHSAPPLIKGRRLLCDVGNEEYAQCLGYEYLGLGECEEGLYATGNATDSNLTACAALCTAEERCQYFAFEERSTCSRYEDGPNGCSSSVSVTTHLLYKKAFNSSTTAPAGAEASPPPSYLSPPEPPSRNRPPPLSPPLPSSPLPASPPPPFPSPPSPASSPPPLPHPPPPPRVHITDVDSSDVLSWTGSAASTCLTAAFKNPITSARVVAIPEGDLSLGGYFSAQLAIDLKTDGPVALHSADLDGDGDLDVLSAAFKESTLAWYPNEDGGVFGSRQVISSGAYGVWSVVTADVDSDGDEDVLAAFADGNRVVWFRNDGEARFSSEQNITTAVVAPRHVLVVDVDADGDLDVVSASDGKTAWYPNDGIGNFGVQRVISLSAYSVRGIASADIDGDGDSDIISASLDHIAWYSNDGRGYFSEGVVIDRLEREENPNFGAVQVSDLDGDGDFDVVSASTYYSTVAWHENDGKGNFAVDRVISSTASSVRSVRVADVDGDGQPDVLSASSGDNTIAWYSNNDQGNFGSRRVISASAGGAWDVAAADIDGDGDLDVLSAARNGDAVGWHEHLHALDLMDGHCSGIGYALYGICDPAASRCIPHSQYINSLDMCIWQCEHTTGCSTVGWSYTVRACRVYYDNGCSQIIDGPNPHNDYVYYTTNTKGHSACANRQLSGTASMSTELSGSAIYGHDGDTDGSAAQSAIAERNPWWQIELDGQHEVFNVTVSNRPGSCASRLLRGSECGEEFPRGAFEALDEGAVIGVSLDPCSGDWCYGVECGRISESSASHQYTVECGGAVGSYVYLLLPGDERILNFQELQACVVPDTGGYFMNEGIENVCEPGR</sequence>
<comment type="caution">
    <text evidence="3">The sequence shown here is derived from an EMBL/GenBank/DDBJ whole genome shotgun (WGS) entry which is preliminary data.</text>
</comment>
<keyword evidence="4" id="KW-1185">Reference proteome</keyword>
<dbReference type="Proteomes" id="UP001190700">
    <property type="component" value="Unassembled WGS sequence"/>
</dbReference>
<accession>A0AAE0BP65</accession>
<dbReference type="Gene3D" id="2.60.120.260">
    <property type="entry name" value="Galactose-binding domain-like"/>
    <property type="match status" value="1"/>
</dbReference>
<dbReference type="EMBL" id="LGRX02033704">
    <property type="protein sequence ID" value="KAK3240236.1"/>
    <property type="molecule type" value="Genomic_DNA"/>
</dbReference>
<dbReference type="SUPFAM" id="SSF69318">
    <property type="entry name" value="Integrin alpha N-terminal domain"/>
    <property type="match status" value="1"/>
</dbReference>
<evidence type="ECO:0008006" key="5">
    <source>
        <dbReference type="Google" id="ProtNLM"/>
    </source>
</evidence>
<dbReference type="InterPro" id="IPR008979">
    <property type="entry name" value="Galactose-bd-like_sf"/>
</dbReference>
<organism evidence="3 4">
    <name type="scientific">Cymbomonas tetramitiformis</name>
    <dbReference type="NCBI Taxonomy" id="36881"/>
    <lineage>
        <taxon>Eukaryota</taxon>
        <taxon>Viridiplantae</taxon>
        <taxon>Chlorophyta</taxon>
        <taxon>Pyramimonadophyceae</taxon>
        <taxon>Pyramimonadales</taxon>
        <taxon>Pyramimonadaceae</taxon>
        <taxon>Cymbomonas</taxon>
    </lineage>
</organism>
<evidence type="ECO:0000256" key="2">
    <source>
        <dbReference type="SAM" id="MobiDB-lite"/>
    </source>
</evidence>
<dbReference type="PANTHER" id="PTHR44103:SF1">
    <property type="entry name" value="PROPROTEIN CONVERTASE P"/>
    <property type="match status" value="1"/>
</dbReference>
<feature type="non-terminal residue" evidence="3">
    <location>
        <position position="936"/>
    </location>
</feature>
<feature type="region of interest" description="Disordered" evidence="2">
    <location>
        <begin position="203"/>
        <end position="274"/>
    </location>
</feature>
<evidence type="ECO:0000313" key="4">
    <source>
        <dbReference type="Proteomes" id="UP001190700"/>
    </source>
</evidence>
<proteinExistence type="predicted"/>
<dbReference type="PANTHER" id="PTHR44103">
    <property type="entry name" value="PROPROTEIN CONVERTASE P"/>
    <property type="match status" value="1"/>
</dbReference>
<evidence type="ECO:0000313" key="3">
    <source>
        <dbReference type="EMBL" id="KAK3240236.1"/>
    </source>
</evidence>
<feature type="compositionally biased region" description="Pro residues" evidence="2">
    <location>
        <begin position="211"/>
        <end position="269"/>
    </location>
</feature>
<protein>
    <recommendedName>
        <fullName evidence="5">Apple domain-containing protein</fullName>
    </recommendedName>
</protein>
<dbReference type="SUPFAM" id="SSF49785">
    <property type="entry name" value="Galactose-binding domain-like"/>
    <property type="match status" value="1"/>
</dbReference>